<dbReference type="AlphaFoldDB" id="A0A2P9ADZ6"/>
<comment type="cofactor">
    <cofactor evidence="6">
        <name>[2Fe-2S] cluster</name>
        <dbReference type="ChEBI" id="CHEBI:190135"/>
    </cofactor>
</comment>
<dbReference type="SUPFAM" id="SSF54292">
    <property type="entry name" value="2Fe-2S ferredoxin-like"/>
    <property type="match status" value="1"/>
</dbReference>
<sequence>MSTFTVVTRTGQIMPIEGRDGVSVMEHIRDAGLDELLALCGGCCSCATCHIYVDGEVNDRLPPLSVDEDELLDSSDHRRAQSRLSCQVRFKPELVGMIVTLAPED</sequence>
<organism evidence="8 9">
    <name type="scientific">Mesorhizobium delmotii</name>
    <dbReference type="NCBI Taxonomy" id="1631247"/>
    <lineage>
        <taxon>Bacteria</taxon>
        <taxon>Pseudomonadati</taxon>
        <taxon>Pseudomonadota</taxon>
        <taxon>Alphaproteobacteria</taxon>
        <taxon>Hyphomicrobiales</taxon>
        <taxon>Phyllobacteriaceae</taxon>
        <taxon>Mesorhizobium</taxon>
    </lineage>
</organism>
<dbReference type="EMBL" id="FUIG01000013">
    <property type="protein sequence ID" value="SJM29340.1"/>
    <property type="molecule type" value="Genomic_DNA"/>
</dbReference>
<name>A0A2P9ADZ6_9HYPH</name>
<dbReference type="PANTHER" id="PTHR23426">
    <property type="entry name" value="FERREDOXIN/ADRENODOXIN"/>
    <property type="match status" value="1"/>
</dbReference>
<evidence type="ECO:0000256" key="5">
    <source>
        <dbReference type="ARBA" id="ARBA00023014"/>
    </source>
</evidence>
<accession>A0A2P9ADZ6</accession>
<dbReference type="InterPro" id="IPR012675">
    <property type="entry name" value="Beta-grasp_dom_sf"/>
</dbReference>
<dbReference type="Gene3D" id="3.10.20.30">
    <property type="match status" value="1"/>
</dbReference>
<proteinExistence type="inferred from homology"/>
<gene>
    <name evidence="8" type="ORF">BQ8482_111270</name>
</gene>
<keyword evidence="2" id="KW-0001">2Fe-2S</keyword>
<evidence type="ECO:0000256" key="6">
    <source>
        <dbReference type="ARBA" id="ARBA00034078"/>
    </source>
</evidence>
<evidence type="ECO:0000313" key="8">
    <source>
        <dbReference type="EMBL" id="SJM29340.1"/>
    </source>
</evidence>
<dbReference type="CDD" id="cd00207">
    <property type="entry name" value="fer2"/>
    <property type="match status" value="1"/>
</dbReference>
<dbReference type="PROSITE" id="PS51085">
    <property type="entry name" value="2FE2S_FER_2"/>
    <property type="match status" value="1"/>
</dbReference>
<reference evidence="9" key="1">
    <citation type="submission" date="2016-12" db="EMBL/GenBank/DDBJ databases">
        <authorList>
            <person name="Brunel B."/>
        </authorList>
    </citation>
    <scope>NUCLEOTIDE SEQUENCE [LARGE SCALE GENOMIC DNA]</scope>
</reference>
<protein>
    <submittedName>
        <fullName evidence="8">Putative ferredoxin, 2Fe-2s</fullName>
    </submittedName>
</protein>
<dbReference type="GO" id="GO:0051537">
    <property type="term" value="F:2 iron, 2 sulfur cluster binding"/>
    <property type="evidence" value="ECO:0007669"/>
    <property type="project" value="UniProtKB-KW"/>
</dbReference>
<dbReference type="InterPro" id="IPR001041">
    <property type="entry name" value="2Fe-2S_ferredoxin-type"/>
</dbReference>
<dbReference type="InterPro" id="IPR036010">
    <property type="entry name" value="2Fe-2S_ferredoxin-like_sf"/>
</dbReference>
<dbReference type="GO" id="GO:0140647">
    <property type="term" value="P:P450-containing electron transport chain"/>
    <property type="evidence" value="ECO:0007669"/>
    <property type="project" value="InterPro"/>
</dbReference>
<evidence type="ECO:0000259" key="7">
    <source>
        <dbReference type="PROSITE" id="PS51085"/>
    </source>
</evidence>
<keyword evidence="4" id="KW-0408">Iron</keyword>
<keyword evidence="3" id="KW-0479">Metal-binding</keyword>
<dbReference type="PRINTS" id="PR00355">
    <property type="entry name" value="ADRENODOXIN"/>
</dbReference>
<evidence type="ECO:0000313" key="9">
    <source>
        <dbReference type="Proteomes" id="UP000245698"/>
    </source>
</evidence>
<evidence type="ECO:0000256" key="2">
    <source>
        <dbReference type="ARBA" id="ARBA00022714"/>
    </source>
</evidence>
<dbReference type="PANTHER" id="PTHR23426:SF65">
    <property type="entry name" value="FERREDOXIN-2, MITOCHONDRIAL"/>
    <property type="match status" value="1"/>
</dbReference>
<keyword evidence="9" id="KW-1185">Reference proteome</keyword>
<evidence type="ECO:0000256" key="4">
    <source>
        <dbReference type="ARBA" id="ARBA00023004"/>
    </source>
</evidence>
<comment type="similarity">
    <text evidence="1">Belongs to the adrenodoxin/putidaredoxin family.</text>
</comment>
<feature type="domain" description="2Fe-2S ferredoxin-type" evidence="7">
    <location>
        <begin position="2"/>
        <end position="105"/>
    </location>
</feature>
<evidence type="ECO:0000256" key="1">
    <source>
        <dbReference type="ARBA" id="ARBA00010914"/>
    </source>
</evidence>
<evidence type="ECO:0000256" key="3">
    <source>
        <dbReference type="ARBA" id="ARBA00022723"/>
    </source>
</evidence>
<keyword evidence="5" id="KW-0411">Iron-sulfur</keyword>
<dbReference type="GO" id="GO:0046872">
    <property type="term" value="F:metal ion binding"/>
    <property type="evidence" value="ECO:0007669"/>
    <property type="project" value="UniProtKB-KW"/>
</dbReference>
<dbReference type="Pfam" id="PF00111">
    <property type="entry name" value="Fer2"/>
    <property type="match status" value="1"/>
</dbReference>
<dbReference type="RefSeq" id="WP_123146853.1">
    <property type="nucleotide sequence ID" value="NZ_FUIG01000013.1"/>
</dbReference>
<dbReference type="InterPro" id="IPR001055">
    <property type="entry name" value="Adrenodoxin-like"/>
</dbReference>
<dbReference type="Proteomes" id="UP000245698">
    <property type="component" value="Unassembled WGS sequence"/>
</dbReference>
<dbReference type="GO" id="GO:0009055">
    <property type="term" value="F:electron transfer activity"/>
    <property type="evidence" value="ECO:0007669"/>
    <property type="project" value="TreeGrafter"/>
</dbReference>